<dbReference type="AlphaFoldDB" id="A0A833EAW6"/>
<accession>A0A833EAW6</accession>
<reference evidence="7" key="1">
    <citation type="journal article" date="2020" name="ISME J.">
        <title>Gammaproteobacteria mediating utilization of methyl-, sulfur- and petroleum organic compounds in deep ocean hydrothermal plumes.</title>
        <authorList>
            <person name="Zhou Z."/>
            <person name="Liu Y."/>
            <person name="Pan J."/>
            <person name="Cron B.R."/>
            <person name="Toner B.M."/>
            <person name="Anantharaman K."/>
            <person name="Breier J.A."/>
            <person name="Dick G.J."/>
            <person name="Li M."/>
        </authorList>
    </citation>
    <scope>NUCLEOTIDE SEQUENCE</scope>
    <source>
        <strain evidence="7">SZUA-1534</strain>
    </source>
</reference>
<dbReference type="InterPro" id="IPR050953">
    <property type="entry name" value="N4_N6_ade-DNA_methylase"/>
</dbReference>
<dbReference type="GO" id="GO:0009007">
    <property type="term" value="F:site-specific DNA-methyltransferase (adenine-specific) activity"/>
    <property type="evidence" value="ECO:0007669"/>
    <property type="project" value="UniProtKB-EC"/>
</dbReference>
<dbReference type="Pfam" id="PF07669">
    <property type="entry name" value="Eco57I"/>
    <property type="match status" value="1"/>
</dbReference>
<organism evidence="7 8">
    <name type="scientific">Methanothermococcus okinawensis</name>
    <dbReference type="NCBI Taxonomy" id="155863"/>
    <lineage>
        <taxon>Archaea</taxon>
        <taxon>Methanobacteriati</taxon>
        <taxon>Methanobacteriota</taxon>
        <taxon>Methanomada group</taxon>
        <taxon>Methanococci</taxon>
        <taxon>Methanococcales</taxon>
        <taxon>Methanococcaceae</taxon>
        <taxon>Methanothermococcus</taxon>
    </lineage>
</organism>
<dbReference type="EC" id="2.1.1.72" evidence="1"/>
<dbReference type="Gene3D" id="3.40.50.150">
    <property type="entry name" value="Vaccinia Virus protein VP39"/>
    <property type="match status" value="1"/>
</dbReference>
<keyword evidence="2" id="KW-0489">Methyltransferase</keyword>
<evidence type="ECO:0000256" key="1">
    <source>
        <dbReference type="ARBA" id="ARBA00011900"/>
    </source>
</evidence>
<evidence type="ECO:0000256" key="5">
    <source>
        <dbReference type="ARBA" id="ARBA00047942"/>
    </source>
</evidence>
<feature type="domain" description="Type II methyltransferase M.TaqI-like" evidence="6">
    <location>
        <begin position="466"/>
        <end position="642"/>
    </location>
</feature>
<evidence type="ECO:0000313" key="8">
    <source>
        <dbReference type="Proteomes" id="UP000623215"/>
    </source>
</evidence>
<dbReference type="PANTHER" id="PTHR33841:SF1">
    <property type="entry name" value="DNA METHYLTRANSFERASE A"/>
    <property type="match status" value="1"/>
</dbReference>
<sequence>MVKYNLDYLKRKGFFKRAIPLEDVEGVLVDQENMLAYVEVSSREEVERIRKKLLPLKVNYIWFYFPSTGKLKVFRRRGEIKWFYYSPNMRKDYRKSREDKLRKFSPDNMNILFDIRDIVEKFYWELWEHRILMAKSIRELKEDRNKLLVVQRFIDRLIFFYFLAQLKLIKIKSGGMEWVLDRRNTREFFQWICNHLNDKELQDFLNRIFFDVLGKTNERGFISEEFEVGGERFSILSPCLNGGLFIEEKFEGIPERKIRISGIRELILNVLNNYNWIIGEELPEEEDVVGDLTPEVIGHIYEKFVVSLEQIGLGKIKLEDIQRVRRELRYGRKKIGVYYTPEEITNYISMNTIYPYIRDKLGERFGSKGEALLDNLFNKEDFSREELEILKYLYFEVLTKLRICDNACGSGSFLIAAGDILLGLYSRVLKILEEHLGEDRDVKKILEEMEKSPTRNYYIVRQIIINNLYGVDLMEGAVEIAKLRFWLWLISQVDPKSIEGKRIETLPNLDYNLMVGNSLIGYVDIEDVDLDFIAHKTLDSWLGISKVEWLKNLAKKIREFKTLPSHEAVKLKEKLNRELEKGREFLNEKFYNMLKAKGVKISKEEFLNLKPFHWGFEFYEVFDLEKPKEERGFDIIIGNPPY</sequence>
<dbReference type="EMBL" id="DQVW01000018">
    <property type="protein sequence ID" value="HIQ32117.1"/>
    <property type="molecule type" value="Genomic_DNA"/>
</dbReference>
<dbReference type="InterPro" id="IPR002052">
    <property type="entry name" value="DNA_methylase_N6_adenine_CS"/>
</dbReference>
<feature type="non-terminal residue" evidence="7">
    <location>
        <position position="642"/>
    </location>
</feature>
<keyword evidence="3" id="KW-0808">Transferase</keyword>
<comment type="caution">
    <text evidence="7">The sequence shown here is derived from an EMBL/GenBank/DDBJ whole genome shotgun (WGS) entry which is preliminary data.</text>
</comment>
<evidence type="ECO:0000256" key="2">
    <source>
        <dbReference type="ARBA" id="ARBA00022603"/>
    </source>
</evidence>
<dbReference type="PROSITE" id="PS00092">
    <property type="entry name" value="N6_MTASE"/>
    <property type="match status" value="1"/>
</dbReference>
<name>A0A833EAW6_9EURY</name>
<dbReference type="GO" id="GO:0006304">
    <property type="term" value="P:DNA modification"/>
    <property type="evidence" value="ECO:0007669"/>
    <property type="project" value="InterPro"/>
</dbReference>
<dbReference type="SUPFAM" id="SSF53335">
    <property type="entry name" value="S-adenosyl-L-methionine-dependent methyltransferases"/>
    <property type="match status" value="1"/>
</dbReference>
<keyword evidence="4" id="KW-0949">S-adenosyl-L-methionine</keyword>
<evidence type="ECO:0000259" key="6">
    <source>
        <dbReference type="Pfam" id="PF07669"/>
    </source>
</evidence>
<evidence type="ECO:0000256" key="3">
    <source>
        <dbReference type="ARBA" id="ARBA00022679"/>
    </source>
</evidence>
<dbReference type="InterPro" id="IPR011639">
    <property type="entry name" value="MethylTrfase_TaqI-like_dom"/>
</dbReference>
<dbReference type="Proteomes" id="UP000623215">
    <property type="component" value="Unassembled WGS sequence"/>
</dbReference>
<proteinExistence type="predicted"/>
<dbReference type="GO" id="GO:0032259">
    <property type="term" value="P:methylation"/>
    <property type="evidence" value="ECO:0007669"/>
    <property type="project" value="UniProtKB-KW"/>
</dbReference>
<dbReference type="InterPro" id="IPR029063">
    <property type="entry name" value="SAM-dependent_MTases_sf"/>
</dbReference>
<protein>
    <recommendedName>
        <fullName evidence="1">site-specific DNA-methyltransferase (adenine-specific)</fullName>
        <ecNumber evidence="1">2.1.1.72</ecNumber>
    </recommendedName>
</protein>
<dbReference type="PRINTS" id="PR00507">
    <property type="entry name" value="N12N6MTFRASE"/>
</dbReference>
<evidence type="ECO:0000256" key="4">
    <source>
        <dbReference type="ARBA" id="ARBA00022691"/>
    </source>
</evidence>
<gene>
    <name evidence="7" type="ORF">EYH55_01360</name>
</gene>
<dbReference type="PANTHER" id="PTHR33841">
    <property type="entry name" value="DNA METHYLTRANSFERASE YEEA-RELATED"/>
    <property type="match status" value="1"/>
</dbReference>
<evidence type="ECO:0000313" key="7">
    <source>
        <dbReference type="EMBL" id="HIQ32117.1"/>
    </source>
</evidence>
<comment type="catalytic activity">
    <reaction evidence="5">
        <text>a 2'-deoxyadenosine in DNA + S-adenosyl-L-methionine = an N(6)-methyl-2'-deoxyadenosine in DNA + S-adenosyl-L-homocysteine + H(+)</text>
        <dbReference type="Rhea" id="RHEA:15197"/>
        <dbReference type="Rhea" id="RHEA-COMP:12418"/>
        <dbReference type="Rhea" id="RHEA-COMP:12419"/>
        <dbReference type="ChEBI" id="CHEBI:15378"/>
        <dbReference type="ChEBI" id="CHEBI:57856"/>
        <dbReference type="ChEBI" id="CHEBI:59789"/>
        <dbReference type="ChEBI" id="CHEBI:90615"/>
        <dbReference type="ChEBI" id="CHEBI:90616"/>
        <dbReference type="EC" id="2.1.1.72"/>
    </reaction>
</comment>
<dbReference type="GO" id="GO:0003676">
    <property type="term" value="F:nucleic acid binding"/>
    <property type="evidence" value="ECO:0007669"/>
    <property type="project" value="InterPro"/>
</dbReference>